<dbReference type="InterPro" id="IPR002575">
    <property type="entry name" value="Aminoglycoside_PTrfase"/>
</dbReference>
<feature type="domain" description="Aminoglycoside phosphotransferase" evidence="2">
    <location>
        <begin position="49"/>
        <end position="334"/>
    </location>
</feature>
<name>A0A9P8M2K5_9HYPO</name>
<dbReference type="Gene3D" id="3.90.1200.10">
    <property type="match status" value="1"/>
</dbReference>
<dbReference type="PANTHER" id="PTHR21310">
    <property type="entry name" value="AMINOGLYCOSIDE PHOSPHOTRANSFERASE-RELATED-RELATED"/>
    <property type="match status" value="1"/>
</dbReference>
<evidence type="ECO:0000259" key="2">
    <source>
        <dbReference type="Pfam" id="PF01636"/>
    </source>
</evidence>
<dbReference type="InterPro" id="IPR011009">
    <property type="entry name" value="Kinase-like_dom_sf"/>
</dbReference>
<protein>
    <recommendedName>
        <fullName evidence="2">Aminoglycoside phosphotransferase domain-containing protein</fullName>
    </recommendedName>
</protein>
<dbReference type="EMBL" id="JACEFI010000025">
    <property type="protein sequence ID" value="KAH0592860.1"/>
    <property type="molecule type" value="Genomic_DNA"/>
</dbReference>
<reference evidence="3 4" key="1">
    <citation type="submission" date="2020-07" db="EMBL/GenBank/DDBJ databases">
        <title>Metarhizium humberi genome.</title>
        <authorList>
            <person name="Lysoe E."/>
        </authorList>
    </citation>
    <scope>NUCLEOTIDE SEQUENCE [LARGE SCALE GENOMIC DNA]</scope>
    <source>
        <strain evidence="3 4">ESALQ1638</strain>
    </source>
</reference>
<evidence type="ECO:0000313" key="3">
    <source>
        <dbReference type="EMBL" id="KAH0592860.1"/>
    </source>
</evidence>
<feature type="region of interest" description="Disordered" evidence="1">
    <location>
        <begin position="470"/>
        <end position="490"/>
    </location>
</feature>
<sequence length="543" mass="59668">MIARPQTPPHQPNAGVTMSREEMEAIVHSAFPQSKLTHVSAVSTSDSFNNRIYFLSVQQADNTTDEVVLKLNGRYFGPAKVQNEVACLQQVEKHCPQTPSPRVLAWSEDGQAATFTTPYTSQIDDTRPARQSHTHNHGGWIMTTKVPGVAVPVSDLDNHSCRHLGRQMADIVADWRHNIPAQSRCGNLKLCHDGKDSPIIQGIVMDGLEPPAPLHTVNAYQSARLAHKMRELATTDTYAPNRHLLPLLQDFIDNHLPNMTLVPPATQPPFFVFTHYDLAPRNVLVSGCPPRITGIVDFEFAGFFHPMEEFVNDCVDGRADWPALLYAAYLERLEERGVATPAGSGDREVWNRNYWLEMVPPRAPVVVFVTQPAIKRLGKSGIRVSAVEIGLGGILSEGVVIVVVASGAPHLRRRVASWTSTAPRSTEWHATCSVGIQYQKWSQGTIRFWSGNVTAMVLRMHSAPTSRKVRVTASRAGRSERSKKSSMRSIGGPVIGADFGPVGQQSAALDGHLDHEQPGAGPCTLGLWRAWPPSTCSRRVLDA</sequence>
<gene>
    <name evidence="3" type="ORF">MHUMG1_09313</name>
</gene>
<evidence type="ECO:0000256" key="1">
    <source>
        <dbReference type="SAM" id="MobiDB-lite"/>
    </source>
</evidence>
<accession>A0A9P8M2K5</accession>
<proteinExistence type="predicted"/>
<feature type="region of interest" description="Disordered" evidence="1">
    <location>
        <begin position="121"/>
        <end position="141"/>
    </location>
</feature>
<dbReference type="AlphaFoldDB" id="A0A9P8M2K5"/>
<dbReference type="Pfam" id="PF01636">
    <property type="entry name" value="APH"/>
    <property type="match status" value="1"/>
</dbReference>
<dbReference type="SUPFAM" id="SSF56112">
    <property type="entry name" value="Protein kinase-like (PK-like)"/>
    <property type="match status" value="1"/>
</dbReference>
<dbReference type="Proteomes" id="UP000764110">
    <property type="component" value="Unassembled WGS sequence"/>
</dbReference>
<evidence type="ECO:0000313" key="4">
    <source>
        <dbReference type="Proteomes" id="UP000764110"/>
    </source>
</evidence>
<keyword evidence="4" id="KW-1185">Reference proteome</keyword>
<dbReference type="InterPro" id="IPR051678">
    <property type="entry name" value="AGP_Transferase"/>
</dbReference>
<organism evidence="3 4">
    <name type="scientific">Metarhizium humberi</name>
    <dbReference type="NCBI Taxonomy" id="2596975"/>
    <lineage>
        <taxon>Eukaryota</taxon>
        <taxon>Fungi</taxon>
        <taxon>Dikarya</taxon>
        <taxon>Ascomycota</taxon>
        <taxon>Pezizomycotina</taxon>
        <taxon>Sordariomycetes</taxon>
        <taxon>Hypocreomycetidae</taxon>
        <taxon>Hypocreales</taxon>
        <taxon>Clavicipitaceae</taxon>
        <taxon>Metarhizium</taxon>
    </lineage>
</organism>
<comment type="caution">
    <text evidence="3">The sequence shown here is derived from an EMBL/GenBank/DDBJ whole genome shotgun (WGS) entry which is preliminary data.</text>
</comment>